<dbReference type="EMBL" id="OBKZ01000034">
    <property type="protein sequence ID" value="SOB53641.1"/>
    <property type="molecule type" value="Genomic_DNA"/>
</dbReference>
<dbReference type="AlphaFoldDB" id="A0AAX2H9N7"/>
<accession>A0AAX2H9N7</accession>
<evidence type="ECO:0000313" key="1">
    <source>
        <dbReference type="EMBL" id="SOB53641.1"/>
    </source>
</evidence>
<reference evidence="1 2" key="1">
    <citation type="submission" date="2017-08" db="EMBL/GenBank/DDBJ databases">
        <authorList>
            <person name="Chaillou S."/>
        </authorList>
    </citation>
    <scope>NUCLEOTIDE SEQUENCE [LARGE SCALE GENOMIC DNA]</scope>
    <source>
        <strain evidence="1 2">MFPA15A1205</strain>
    </source>
</reference>
<sequence>MSLVVVQYVQGGPIFITRYEQGMRRAVLEYLVAHYSFFKFEDLEPNVISVFS</sequence>
<organism evidence="1 2">
    <name type="scientific">Pseudomonas lundensis</name>
    <dbReference type="NCBI Taxonomy" id="86185"/>
    <lineage>
        <taxon>Bacteria</taxon>
        <taxon>Pseudomonadati</taxon>
        <taxon>Pseudomonadota</taxon>
        <taxon>Gammaproteobacteria</taxon>
        <taxon>Pseudomonadales</taxon>
        <taxon>Pseudomonadaceae</taxon>
        <taxon>Pseudomonas</taxon>
    </lineage>
</organism>
<comment type="caution">
    <text evidence="1">The sequence shown here is derived from an EMBL/GenBank/DDBJ whole genome shotgun (WGS) entry which is preliminary data.</text>
</comment>
<gene>
    <name evidence="1" type="ORF">PLUA15_40097</name>
</gene>
<evidence type="ECO:0000313" key="2">
    <source>
        <dbReference type="Proteomes" id="UP000219564"/>
    </source>
</evidence>
<dbReference type="Proteomes" id="UP000219564">
    <property type="component" value="Unassembled WGS sequence"/>
</dbReference>
<protein>
    <submittedName>
        <fullName evidence="1">Uncharacterized protein</fullName>
    </submittedName>
</protein>
<name>A0AAX2H9N7_9PSED</name>
<proteinExistence type="predicted"/>